<evidence type="ECO:0000313" key="4">
    <source>
        <dbReference type="EMBL" id="ATA88672.1"/>
    </source>
</evidence>
<proteinExistence type="predicted"/>
<dbReference type="Proteomes" id="UP000217348">
    <property type="component" value="Chromosome"/>
</dbReference>
<dbReference type="InterPro" id="IPR052362">
    <property type="entry name" value="HTH-GbsR_regulator"/>
</dbReference>
<keyword evidence="2" id="KW-0238">DNA-binding</keyword>
<protein>
    <recommendedName>
        <fullName evidence="6">Transcriptional regulator</fullName>
    </recommendedName>
</protein>
<dbReference type="RefSeq" id="WP_095894947.1">
    <property type="nucleotide sequence ID" value="NZ_BOPK01000006.1"/>
</dbReference>
<dbReference type="GO" id="GO:0003700">
    <property type="term" value="F:DNA-binding transcription factor activity"/>
    <property type="evidence" value="ECO:0007669"/>
    <property type="project" value="InterPro"/>
</dbReference>
<dbReference type="InterPro" id="IPR036390">
    <property type="entry name" value="WH_DNA-bd_sf"/>
</dbReference>
<keyword evidence="1" id="KW-0805">Transcription regulation</keyword>
<evidence type="ECO:0008006" key="6">
    <source>
        <dbReference type="Google" id="ProtNLM"/>
    </source>
</evidence>
<dbReference type="AlphaFoldDB" id="A0A250FU44"/>
<dbReference type="KEGG" id="csto:CGC58_02305"/>
<evidence type="ECO:0000313" key="5">
    <source>
        <dbReference type="Proteomes" id="UP000217348"/>
    </source>
</evidence>
<dbReference type="Gene3D" id="1.10.10.10">
    <property type="entry name" value="Winged helix-like DNA-binding domain superfamily/Winged helix DNA-binding domain"/>
    <property type="match status" value="1"/>
</dbReference>
<dbReference type="PANTHER" id="PTHR38465">
    <property type="entry name" value="HTH-TYPE TRANSCRIPTIONAL REGULATOR MJ1563-RELATED"/>
    <property type="match status" value="1"/>
</dbReference>
<dbReference type="GO" id="GO:0003677">
    <property type="term" value="F:DNA binding"/>
    <property type="evidence" value="ECO:0007669"/>
    <property type="project" value="UniProtKB-KW"/>
</dbReference>
<organism evidence="4 5">
    <name type="scientific">Capnocytophaga stomatis</name>
    <dbReference type="NCBI Taxonomy" id="1848904"/>
    <lineage>
        <taxon>Bacteria</taxon>
        <taxon>Pseudomonadati</taxon>
        <taxon>Bacteroidota</taxon>
        <taxon>Flavobacteriia</taxon>
        <taxon>Flavobacteriales</taxon>
        <taxon>Flavobacteriaceae</taxon>
        <taxon>Capnocytophaga</taxon>
    </lineage>
</organism>
<reference evidence="5" key="1">
    <citation type="submission" date="2017-06" db="EMBL/GenBank/DDBJ databases">
        <title>Capnocytophaga spp. assemblies.</title>
        <authorList>
            <person name="Gulvik C.A."/>
        </authorList>
    </citation>
    <scope>NUCLEOTIDE SEQUENCE [LARGE SCALE GENOMIC DNA]</scope>
    <source>
        <strain evidence="5">H2177</strain>
    </source>
</reference>
<keyword evidence="3" id="KW-0804">Transcription</keyword>
<name>A0A250FU44_9FLAO</name>
<dbReference type="InterPro" id="IPR036388">
    <property type="entry name" value="WH-like_DNA-bd_sf"/>
</dbReference>
<evidence type="ECO:0000256" key="1">
    <source>
        <dbReference type="ARBA" id="ARBA00023015"/>
    </source>
</evidence>
<sequence length="151" mass="17358">MIKNIDENLIQQLVNVYTNKGLSPIAAQILTYLRFDFSGKGVTFEQLQEALGVSKGSISLNLRTLIDKGFVIEFNKFNDRKRYFTQNSGYLPERLKSEIEKLEFEQQTIEKLADLFSKKETANPEILSTLQVHMALTRKITRILKESLAEL</sequence>
<gene>
    <name evidence="4" type="ORF">CGC58_02305</name>
</gene>
<dbReference type="OrthoDB" id="1807857at2"/>
<accession>A0A250FU44</accession>
<dbReference type="SUPFAM" id="SSF46785">
    <property type="entry name" value="Winged helix' DNA-binding domain"/>
    <property type="match status" value="1"/>
</dbReference>
<evidence type="ECO:0000256" key="3">
    <source>
        <dbReference type="ARBA" id="ARBA00023163"/>
    </source>
</evidence>
<dbReference type="EMBL" id="CP022387">
    <property type="protein sequence ID" value="ATA88672.1"/>
    <property type="molecule type" value="Genomic_DNA"/>
</dbReference>
<evidence type="ECO:0000256" key="2">
    <source>
        <dbReference type="ARBA" id="ARBA00023125"/>
    </source>
</evidence>
<dbReference type="PANTHER" id="PTHR38465:SF1">
    <property type="entry name" value="HTH-TYPE TRANSCRIPTIONAL REGULATOR MJ1563-RELATED"/>
    <property type="match status" value="1"/>
</dbReference>